<dbReference type="Proteomes" id="UP000228777">
    <property type="component" value="Unassembled WGS sequence"/>
</dbReference>
<dbReference type="EMBL" id="PEWP01000007">
    <property type="protein sequence ID" value="PIU47244.1"/>
    <property type="molecule type" value="Genomic_DNA"/>
</dbReference>
<dbReference type="Gene3D" id="2.60.40.10">
    <property type="entry name" value="Immunoglobulins"/>
    <property type="match status" value="1"/>
</dbReference>
<gene>
    <name evidence="2" type="ORF">COS93_00235</name>
</gene>
<organism evidence="2 3">
    <name type="scientific">bacterium (Candidatus Gribaldobacteria) CG07_land_8_20_14_0_80_33_18</name>
    <dbReference type="NCBI Taxonomy" id="2014272"/>
    <lineage>
        <taxon>Bacteria</taxon>
        <taxon>Candidatus Gribaldobacteria</taxon>
    </lineage>
</organism>
<name>A0A2M6Z4A3_9BACT</name>
<reference evidence="3" key="1">
    <citation type="submission" date="2017-09" db="EMBL/GenBank/DDBJ databases">
        <title>Depth-based differentiation of microbial function through sediment-hosted aquifers and enrichment of novel symbionts in the deep terrestrial subsurface.</title>
        <authorList>
            <person name="Probst A.J."/>
            <person name="Ladd B."/>
            <person name="Jarett J.K."/>
            <person name="Geller-Mcgrath D.E."/>
            <person name="Sieber C.M.K."/>
            <person name="Emerson J.B."/>
            <person name="Anantharaman K."/>
            <person name="Thomas B.C."/>
            <person name="Malmstrom R."/>
            <person name="Stieglmeier M."/>
            <person name="Klingl A."/>
            <person name="Woyke T."/>
            <person name="Ryan C.M."/>
            <person name="Banfield J.F."/>
        </authorList>
    </citation>
    <scope>NUCLEOTIDE SEQUENCE [LARGE SCALE GENOMIC DNA]</scope>
</reference>
<feature type="signal peptide" evidence="1">
    <location>
        <begin position="1"/>
        <end position="24"/>
    </location>
</feature>
<feature type="chain" id="PRO_5014824660" description="Ig-like domain-containing protein" evidence="1">
    <location>
        <begin position="25"/>
        <end position="420"/>
    </location>
</feature>
<sequence length="420" mass="46470">MRKIFFLIFLSFIFSLVFVSSAWAGANHNVSGWAWSSNIGWISFNNTTGGGGINYGVHIDPLSKEFSGYAWSNNIGWISFNKADLAGCLDGNCLAKLDLDNGEVSGWARALSQGDNWDGWIKLRGVTSSPPYVYGVKVNLTNKELEGWAWGSDVIGWISFNCKNEDICSTKSNYKVIADINRPPTATNLSVPSCCYCETPVQQKFSWKFSDPDGDNQKYYWLQVDKQGDFLSFGEGEYDLKVGSYAANNTVTQGFTSLVKTPGNNQLGYNINYYWRLKVIDSREATSTWISGPSFTTPTHIFPSPNFSWKPENPSKDEVVQLCAVKEGDCLDMEEENESVCYNSVNGEISCSNAGFNWILPSEAEFTGTSTASTKNPKVKFKTEATHIIKLEITDDVGGCSCEKSIGISKALPEWKEVAP</sequence>
<evidence type="ECO:0000313" key="3">
    <source>
        <dbReference type="Proteomes" id="UP000228777"/>
    </source>
</evidence>
<accession>A0A2M6Z4A3</accession>
<dbReference type="AlphaFoldDB" id="A0A2M6Z4A3"/>
<proteinExistence type="predicted"/>
<protein>
    <recommendedName>
        <fullName evidence="4">Ig-like domain-containing protein</fullName>
    </recommendedName>
</protein>
<dbReference type="InterPro" id="IPR013783">
    <property type="entry name" value="Ig-like_fold"/>
</dbReference>
<evidence type="ECO:0008006" key="4">
    <source>
        <dbReference type="Google" id="ProtNLM"/>
    </source>
</evidence>
<evidence type="ECO:0000313" key="2">
    <source>
        <dbReference type="EMBL" id="PIU47244.1"/>
    </source>
</evidence>
<comment type="caution">
    <text evidence="2">The sequence shown here is derived from an EMBL/GenBank/DDBJ whole genome shotgun (WGS) entry which is preliminary data.</text>
</comment>
<evidence type="ECO:0000256" key="1">
    <source>
        <dbReference type="SAM" id="SignalP"/>
    </source>
</evidence>
<keyword evidence="1" id="KW-0732">Signal</keyword>